<dbReference type="InterPro" id="IPR035994">
    <property type="entry name" value="Nucleoside_phosphorylase_sf"/>
</dbReference>
<reference evidence="1 2" key="1">
    <citation type="journal article" date="2018" name="PLoS Pathog.">
        <title>Evolution of structural diversity of trichothecenes, a family of toxins produced by plant pathogenic and entomopathogenic fungi.</title>
        <authorList>
            <person name="Proctor R.H."/>
            <person name="McCormick S.P."/>
            <person name="Kim H.S."/>
            <person name="Cardoza R.E."/>
            <person name="Stanley A.M."/>
            <person name="Lindo L."/>
            <person name="Kelly A."/>
            <person name="Brown D.W."/>
            <person name="Lee T."/>
            <person name="Vaughan M.M."/>
            <person name="Alexander N.J."/>
            <person name="Busman M."/>
            <person name="Gutierrez S."/>
        </authorList>
    </citation>
    <scope>NUCLEOTIDE SEQUENCE [LARGE SCALE GENOMIC DNA]</scope>
    <source>
        <strain evidence="1 2">NRRL 3299</strain>
    </source>
</reference>
<organism evidence="1 2">
    <name type="scientific">Fusarium sporotrichioides</name>
    <dbReference type="NCBI Taxonomy" id="5514"/>
    <lineage>
        <taxon>Eukaryota</taxon>
        <taxon>Fungi</taxon>
        <taxon>Dikarya</taxon>
        <taxon>Ascomycota</taxon>
        <taxon>Pezizomycotina</taxon>
        <taxon>Sordariomycetes</taxon>
        <taxon>Hypocreomycetidae</taxon>
        <taxon>Hypocreales</taxon>
        <taxon>Nectriaceae</taxon>
        <taxon>Fusarium</taxon>
    </lineage>
</organism>
<dbReference type="GO" id="GO:0003824">
    <property type="term" value="F:catalytic activity"/>
    <property type="evidence" value="ECO:0007669"/>
    <property type="project" value="InterPro"/>
</dbReference>
<dbReference type="Proteomes" id="UP000266152">
    <property type="component" value="Unassembled WGS sequence"/>
</dbReference>
<feature type="non-terminal residue" evidence="1">
    <location>
        <position position="1"/>
    </location>
</feature>
<accession>A0A395R6D8</accession>
<dbReference type="InterPro" id="IPR053137">
    <property type="entry name" value="NLR-like"/>
</dbReference>
<dbReference type="STRING" id="5514.A0A395R6D8"/>
<dbReference type="Gene3D" id="3.40.50.1580">
    <property type="entry name" value="Nucleoside phosphorylase domain"/>
    <property type="match status" value="1"/>
</dbReference>
<dbReference type="SUPFAM" id="SSF53167">
    <property type="entry name" value="Purine and uridine phosphorylases"/>
    <property type="match status" value="1"/>
</dbReference>
<name>A0A395R6D8_FUSSP</name>
<protein>
    <recommendedName>
        <fullName evidence="3">Nucleoside phosphorylase domain-containing protein</fullName>
    </recommendedName>
</protein>
<evidence type="ECO:0000313" key="1">
    <source>
        <dbReference type="EMBL" id="RGP55653.1"/>
    </source>
</evidence>
<dbReference type="PANTHER" id="PTHR46082:SF11">
    <property type="entry name" value="AAA+ ATPASE DOMAIN-CONTAINING PROTEIN-RELATED"/>
    <property type="match status" value="1"/>
</dbReference>
<dbReference type="EMBL" id="PXOF01000387">
    <property type="protein sequence ID" value="RGP55653.1"/>
    <property type="molecule type" value="Genomic_DNA"/>
</dbReference>
<gene>
    <name evidence="1" type="ORF">FSPOR_11992</name>
</gene>
<dbReference type="AlphaFoldDB" id="A0A395R6D8"/>
<keyword evidence="2" id="KW-1185">Reference proteome</keyword>
<dbReference type="PANTHER" id="PTHR46082">
    <property type="entry name" value="ATP/GTP-BINDING PROTEIN-RELATED"/>
    <property type="match status" value="1"/>
</dbReference>
<proteinExistence type="predicted"/>
<evidence type="ECO:0000313" key="2">
    <source>
        <dbReference type="Proteomes" id="UP000266152"/>
    </source>
</evidence>
<comment type="caution">
    <text evidence="1">The sequence shown here is derived from an EMBL/GenBank/DDBJ whole genome shotgun (WGS) entry which is preliminary data.</text>
</comment>
<sequence>IYDRRIDFKVEETLKRYDNLTEKYQRPDAHYDRLYRSDYIHPEPDLQCEECCGNDEEHLLERKERSARFKVKVHHGLIASSNMLLKNAGVRDKWAAKAGVLCFEMEAAGLMNDFPCVVVRGICDYADSHKNDKWQGYAAMTAAAYAKELLEEIPITTVKEQARIVDIENKGQLSFYDH</sequence>
<dbReference type="GO" id="GO:0009116">
    <property type="term" value="P:nucleoside metabolic process"/>
    <property type="evidence" value="ECO:0007669"/>
    <property type="project" value="InterPro"/>
</dbReference>
<evidence type="ECO:0008006" key="3">
    <source>
        <dbReference type="Google" id="ProtNLM"/>
    </source>
</evidence>